<proteinExistence type="predicted"/>
<organism evidence="2 3">
    <name type="scientific">Modicella reniformis</name>
    <dbReference type="NCBI Taxonomy" id="1440133"/>
    <lineage>
        <taxon>Eukaryota</taxon>
        <taxon>Fungi</taxon>
        <taxon>Fungi incertae sedis</taxon>
        <taxon>Mucoromycota</taxon>
        <taxon>Mortierellomycotina</taxon>
        <taxon>Mortierellomycetes</taxon>
        <taxon>Mortierellales</taxon>
        <taxon>Mortierellaceae</taxon>
        <taxon>Modicella</taxon>
    </lineage>
</organism>
<keyword evidence="3" id="KW-1185">Reference proteome</keyword>
<feature type="region of interest" description="Disordered" evidence="1">
    <location>
        <begin position="125"/>
        <end position="149"/>
    </location>
</feature>
<name>A0A9P6MCI7_9FUNG</name>
<feature type="compositionally biased region" description="Polar residues" evidence="1">
    <location>
        <begin position="139"/>
        <end position="149"/>
    </location>
</feature>
<reference evidence="2" key="1">
    <citation type="journal article" date="2020" name="Fungal Divers.">
        <title>Resolving the Mortierellaceae phylogeny through synthesis of multi-gene phylogenetics and phylogenomics.</title>
        <authorList>
            <person name="Vandepol N."/>
            <person name="Liber J."/>
            <person name="Desiro A."/>
            <person name="Na H."/>
            <person name="Kennedy M."/>
            <person name="Barry K."/>
            <person name="Grigoriev I.V."/>
            <person name="Miller A.N."/>
            <person name="O'Donnell K."/>
            <person name="Stajich J.E."/>
            <person name="Bonito G."/>
        </authorList>
    </citation>
    <scope>NUCLEOTIDE SEQUENCE</scope>
    <source>
        <strain evidence="2">MES-2147</strain>
    </source>
</reference>
<evidence type="ECO:0000256" key="1">
    <source>
        <dbReference type="SAM" id="MobiDB-lite"/>
    </source>
</evidence>
<feature type="non-terminal residue" evidence="2">
    <location>
        <position position="149"/>
    </location>
</feature>
<dbReference type="OrthoDB" id="2265579at2759"/>
<dbReference type="AlphaFoldDB" id="A0A9P6MCI7"/>
<accession>A0A9P6MCI7</accession>
<evidence type="ECO:0000313" key="2">
    <source>
        <dbReference type="EMBL" id="KAF9991920.1"/>
    </source>
</evidence>
<dbReference type="EMBL" id="JAAAHW010002450">
    <property type="protein sequence ID" value="KAF9991920.1"/>
    <property type="molecule type" value="Genomic_DNA"/>
</dbReference>
<sequence>MRPTEEDLKLTRWSISSMVRYAPSVSESRTVFMFLLKLKPPLRTEETINHCLGSLIFQYNTDRNQEVRKLGVDFVYVALQRGMGALEYDAPTRFSRPARNVRETFLASISCNVLRARGVQISEDGLSLEPSPHLPPRRPQNTPAPNGGW</sequence>
<protein>
    <submittedName>
        <fullName evidence="2">Uncharacterized protein</fullName>
    </submittedName>
</protein>
<comment type="caution">
    <text evidence="2">The sequence shown here is derived from an EMBL/GenBank/DDBJ whole genome shotgun (WGS) entry which is preliminary data.</text>
</comment>
<gene>
    <name evidence="2" type="ORF">BGZ65_012932</name>
</gene>
<dbReference type="Proteomes" id="UP000749646">
    <property type="component" value="Unassembled WGS sequence"/>
</dbReference>
<evidence type="ECO:0000313" key="3">
    <source>
        <dbReference type="Proteomes" id="UP000749646"/>
    </source>
</evidence>